<evidence type="ECO:0000259" key="4">
    <source>
        <dbReference type="Pfam" id="PF00703"/>
    </source>
</evidence>
<evidence type="ECO:0000313" key="9">
    <source>
        <dbReference type="RefSeq" id="XP_033535895.1"/>
    </source>
</evidence>
<dbReference type="InterPro" id="IPR006104">
    <property type="entry name" value="Glyco_hydro_2_N"/>
</dbReference>
<keyword evidence="2 7" id="KW-0378">Hydrolase</keyword>
<dbReference type="SUPFAM" id="SSF51445">
    <property type="entry name" value="(Trans)glycosidases"/>
    <property type="match status" value="1"/>
</dbReference>
<dbReference type="InterPro" id="IPR008979">
    <property type="entry name" value="Galactose-bd-like_sf"/>
</dbReference>
<feature type="domain" description="Glycosyl hydrolases family 2 sugar binding" evidence="6">
    <location>
        <begin position="19"/>
        <end position="183"/>
    </location>
</feature>
<dbReference type="OrthoDB" id="20872at2759"/>
<sequence>MAEYYPRPDFQRTSLNWVTLNGKWGFEFDDKDVGLSQRWYESYSGKRTINVPFVFQTPASGINDQSAHEVIWYDRKITDPRTAEELGKGNHALMRFGAVDYEATVWVNGLYVGSHRGGHVPFDVDITPALPLKGGEEPHRVVIRVKDSPYDLTQPRGKQYWKPEPDNIWYTPSSGIWQNVWLESVPAVRIANSSEGTVLRADDIESGDLHATIGVVGKLALQPYAIQIEASYQGAVIRTSETVQLPRDRDVVNCTLNLRLNSGQLEEISQGFPRTELPNNPKYLHNDIPVWSPEHPFLYDITIRLYDSSNAVIDQVETHTGMRSIEWTRGDETFRLNGEPYFQALVLDQGYWPATGMTPPVHSSLREDVQLSKDMGFNGCRKHQKVEDPLFLYWADKLGYLVWGEIANAYEFDEKYVERFDQEWIECVKRDINHPCVVAWTPVNESWGYTDLPNNVEQRNHIRALYYMTKTLDPTRPINDNCGWEHVLTDLTTYHDYDDAAELAVRSASVENIITQKKPCFLDPIVNQSGGDKGSKHEDGAPVICSEFGGVNIQPAEGVPGATAKDWGYTTASDPQDLLKRVRNLVMAVVEPGVCCGLVYTQLTDIEQEVNGVYSFDRRAKLDPAAVKDIMDHAMTAYHKLRKIRSRA</sequence>
<evidence type="ECO:0000313" key="8">
    <source>
        <dbReference type="Proteomes" id="UP000504638"/>
    </source>
</evidence>
<dbReference type="Pfam" id="PF02837">
    <property type="entry name" value="Glyco_hydro_2_N"/>
    <property type="match status" value="1"/>
</dbReference>
<feature type="domain" description="Glycoside hydrolase family 2 catalytic" evidence="5">
    <location>
        <begin position="365"/>
        <end position="519"/>
    </location>
</feature>
<organism evidence="7">
    <name type="scientific">Eremomyces bilateralis CBS 781.70</name>
    <dbReference type="NCBI Taxonomy" id="1392243"/>
    <lineage>
        <taxon>Eukaryota</taxon>
        <taxon>Fungi</taxon>
        <taxon>Dikarya</taxon>
        <taxon>Ascomycota</taxon>
        <taxon>Pezizomycotina</taxon>
        <taxon>Dothideomycetes</taxon>
        <taxon>Dothideomycetes incertae sedis</taxon>
        <taxon>Eremomycetales</taxon>
        <taxon>Eremomycetaceae</taxon>
        <taxon>Eremomyces</taxon>
    </lineage>
</organism>
<dbReference type="InterPro" id="IPR036156">
    <property type="entry name" value="Beta-gal/glucu_dom_sf"/>
</dbReference>
<comment type="similarity">
    <text evidence="1">Belongs to the glycosyl hydrolase 2 family.</text>
</comment>
<name>A0A6G1G8A3_9PEZI</name>
<dbReference type="InterPro" id="IPR051913">
    <property type="entry name" value="GH2_Domain-Containing"/>
</dbReference>
<evidence type="ECO:0000256" key="2">
    <source>
        <dbReference type="ARBA" id="ARBA00022801"/>
    </source>
</evidence>
<keyword evidence="8" id="KW-1185">Reference proteome</keyword>
<dbReference type="InterPro" id="IPR006103">
    <property type="entry name" value="Glyco_hydro_2_cat"/>
</dbReference>
<dbReference type="PANTHER" id="PTHR42732:SF4">
    <property type="entry name" value="BETA-MANNOSIDASE"/>
    <property type="match status" value="1"/>
</dbReference>
<dbReference type="Pfam" id="PF00703">
    <property type="entry name" value="Glyco_hydro_2"/>
    <property type="match status" value="1"/>
</dbReference>
<dbReference type="GO" id="GO:0004553">
    <property type="term" value="F:hydrolase activity, hydrolyzing O-glycosyl compounds"/>
    <property type="evidence" value="ECO:0007669"/>
    <property type="project" value="InterPro"/>
</dbReference>
<dbReference type="RefSeq" id="XP_033535895.1">
    <property type="nucleotide sequence ID" value="XM_033680611.1"/>
</dbReference>
<dbReference type="InterPro" id="IPR006102">
    <property type="entry name" value="Ig-like_GH2"/>
</dbReference>
<dbReference type="PANTHER" id="PTHR42732">
    <property type="entry name" value="BETA-GALACTOSIDASE"/>
    <property type="match status" value="1"/>
</dbReference>
<dbReference type="Pfam" id="PF02836">
    <property type="entry name" value="Glyco_hydro_2_C"/>
    <property type="match status" value="1"/>
</dbReference>
<dbReference type="GeneID" id="54421181"/>
<evidence type="ECO:0000259" key="6">
    <source>
        <dbReference type="Pfam" id="PF02837"/>
    </source>
</evidence>
<reference evidence="9" key="2">
    <citation type="submission" date="2020-04" db="EMBL/GenBank/DDBJ databases">
        <authorList>
            <consortium name="NCBI Genome Project"/>
        </authorList>
    </citation>
    <scope>NUCLEOTIDE SEQUENCE</scope>
    <source>
        <strain evidence="9">CBS 781.70</strain>
    </source>
</reference>
<reference evidence="9" key="3">
    <citation type="submission" date="2025-04" db="UniProtKB">
        <authorList>
            <consortium name="RefSeq"/>
        </authorList>
    </citation>
    <scope>IDENTIFICATION</scope>
    <source>
        <strain evidence="9">CBS 781.70</strain>
    </source>
</reference>
<feature type="domain" description="Glycoside hydrolase family 2 immunoglobulin-like beta-sandwich" evidence="4">
    <location>
        <begin position="250"/>
        <end position="323"/>
    </location>
</feature>
<dbReference type="SUPFAM" id="SSF49785">
    <property type="entry name" value="Galactose-binding domain-like"/>
    <property type="match status" value="1"/>
</dbReference>
<dbReference type="SUPFAM" id="SSF49303">
    <property type="entry name" value="beta-Galactosidase/glucuronidase domain"/>
    <property type="match status" value="1"/>
</dbReference>
<dbReference type="EMBL" id="ML975153">
    <property type="protein sequence ID" value="KAF1814264.1"/>
    <property type="molecule type" value="Genomic_DNA"/>
</dbReference>
<protein>
    <submittedName>
        <fullName evidence="7 9">Family 2 glycoside hydrolase</fullName>
    </submittedName>
</protein>
<evidence type="ECO:0000313" key="7">
    <source>
        <dbReference type="EMBL" id="KAF1814264.1"/>
    </source>
</evidence>
<evidence type="ECO:0000256" key="3">
    <source>
        <dbReference type="ARBA" id="ARBA00023295"/>
    </source>
</evidence>
<dbReference type="Proteomes" id="UP000504638">
    <property type="component" value="Unplaced"/>
</dbReference>
<evidence type="ECO:0000256" key="1">
    <source>
        <dbReference type="ARBA" id="ARBA00007401"/>
    </source>
</evidence>
<dbReference type="InterPro" id="IPR017853">
    <property type="entry name" value="GH"/>
</dbReference>
<evidence type="ECO:0000259" key="5">
    <source>
        <dbReference type="Pfam" id="PF02836"/>
    </source>
</evidence>
<dbReference type="GO" id="GO:0005975">
    <property type="term" value="P:carbohydrate metabolic process"/>
    <property type="evidence" value="ECO:0007669"/>
    <property type="project" value="InterPro"/>
</dbReference>
<keyword evidence="3" id="KW-0326">Glycosidase</keyword>
<proteinExistence type="inferred from homology"/>
<dbReference type="AlphaFoldDB" id="A0A6G1G8A3"/>
<gene>
    <name evidence="7 9" type="ORF">P152DRAFT_465167</name>
</gene>
<dbReference type="Gene3D" id="2.60.40.10">
    <property type="entry name" value="Immunoglobulins"/>
    <property type="match status" value="1"/>
</dbReference>
<dbReference type="Gene3D" id="2.60.120.260">
    <property type="entry name" value="Galactose-binding domain-like"/>
    <property type="match status" value="1"/>
</dbReference>
<dbReference type="InterPro" id="IPR013783">
    <property type="entry name" value="Ig-like_fold"/>
</dbReference>
<reference evidence="7 9" key="1">
    <citation type="submission" date="2020-01" db="EMBL/GenBank/DDBJ databases">
        <authorList>
            <consortium name="DOE Joint Genome Institute"/>
            <person name="Haridas S."/>
            <person name="Albert R."/>
            <person name="Binder M."/>
            <person name="Bloem J."/>
            <person name="Labutti K."/>
            <person name="Salamov A."/>
            <person name="Andreopoulos B."/>
            <person name="Baker S.E."/>
            <person name="Barry K."/>
            <person name="Bills G."/>
            <person name="Bluhm B.H."/>
            <person name="Cannon C."/>
            <person name="Castanera R."/>
            <person name="Culley D.E."/>
            <person name="Daum C."/>
            <person name="Ezra D."/>
            <person name="Gonzalez J.B."/>
            <person name="Henrissat B."/>
            <person name="Kuo A."/>
            <person name="Liang C."/>
            <person name="Lipzen A."/>
            <person name="Lutzoni F."/>
            <person name="Magnuson J."/>
            <person name="Mondo S."/>
            <person name="Nolan M."/>
            <person name="Ohm R."/>
            <person name="Pangilinan J."/>
            <person name="Park H.-J."/>
            <person name="Ramirez L."/>
            <person name="Alfaro M."/>
            <person name="Sun H."/>
            <person name="Tritt A."/>
            <person name="Yoshinaga Y."/>
            <person name="Zwiers L.-H."/>
            <person name="Turgeon B.G."/>
            <person name="Goodwin S.B."/>
            <person name="Spatafora J.W."/>
            <person name="Crous P.W."/>
            <person name="Grigoriev I.V."/>
        </authorList>
    </citation>
    <scope>NUCLEOTIDE SEQUENCE</scope>
    <source>
        <strain evidence="7 9">CBS 781.70</strain>
    </source>
</reference>
<dbReference type="Gene3D" id="3.20.20.80">
    <property type="entry name" value="Glycosidases"/>
    <property type="match status" value="1"/>
</dbReference>
<accession>A0A6G1G8A3</accession>